<accession>A0ABY7SHX9</accession>
<dbReference type="Pfam" id="PF13358">
    <property type="entry name" value="DDE_3"/>
    <property type="match status" value="1"/>
</dbReference>
<dbReference type="PANTHER" id="PTHR46564">
    <property type="entry name" value="TRANSPOSASE"/>
    <property type="match status" value="1"/>
</dbReference>
<dbReference type="InterPro" id="IPR038717">
    <property type="entry name" value="Tc1-like_DDE_dom"/>
</dbReference>
<evidence type="ECO:0000313" key="3">
    <source>
        <dbReference type="EMBL" id="WCR05481.1"/>
    </source>
</evidence>
<feature type="compositionally biased region" description="Basic and acidic residues" evidence="1">
    <location>
        <begin position="152"/>
        <end position="161"/>
    </location>
</feature>
<keyword evidence="4" id="KW-1185">Reference proteome</keyword>
<protein>
    <submittedName>
        <fullName evidence="3">Transposase</fullName>
    </submittedName>
</protein>
<dbReference type="Proteomes" id="UP001215549">
    <property type="component" value="Plasmid p242883"/>
</dbReference>
<evidence type="ECO:0000256" key="1">
    <source>
        <dbReference type="SAM" id="MobiDB-lite"/>
    </source>
</evidence>
<evidence type="ECO:0000259" key="2">
    <source>
        <dbReference type="Pfam" id="PF13358"/>
    </source>
</evidence>
<feature type="region of interest" description="Disordered" evidence="1">
    <location>
        <begin position="127"/>
        <end position="166"/>
    </location>
</feature>
<reference evidence="3 4" key="1">
    <citation type="submission" date="2021-01" db="EMBL/GenBank/DDBJ databases">
        <title>Biogeographic distribution of Paracoccus.</title>
        <authorList>
            <person name="Hollensteiner J."/>
            <person name="Leineberger J."/>
            <person name="Brinkhoff T."/>
            <person name="Daniel R."/>
        </authorList>
    </citation>
    <scope>NUCLEOTIDE SEQUENCE [LARGE SCALE GENOMIC DNA]</scope>
    <source>
        <strain evidence="3 4">DSM 18447</strain>
        <plasmid evidence="3 4">p242883</plasmid>
    </source>
</reference>
<gene>
    <name evidence="3" type="ORF">JHX88_21685</name>
</gene>
<keyword evidence="3" id="KW-0614">Plasmid</keyword>
<proteinExistence type="predicted"/>
<geneLocation type="plasmid" evidence="3 4">
    <name>p242883</name>
</geneLocation>
<organism evidence="3 4">
    <name type="scientific">Paracoccus saliphilus</name>
    <dbReference type="NCBI Taxonomy" id="405559"/>
    <lineage>
        <taxon>Bacteria</taxon>
        <taxon>Pseudomonadati</taxon>
        <taxon>Pseudomonadota</taxon>
        <taxon>Alphaproteobacteria</taxon>
        <taxon>Rhodobacterales</taxon>
        <taxon>Paracoccaceae</taxon>
        <taxon>Paracoccus</taxon>
    </lineage>
</organism>
<dbReference type="PANTHER" id="PTHR46564:SF1">
    <property type="entry name" value="TRANSPOSASE"/>
    <property type="match status" value="1"/>
</dbReference>
<feature type="domain" description="Tc1-like transposase DDE" evidence="2">
    <location>
        <begin position="21"/>
        <end position="120"/>
    </location>
</feature>
<dbReference type="Gene3D" id="3.30.420.10">
    <property type="entry name" value="Ribonuclease H-like superfamily/Ribonuclease H"/>
    <property type="match status" value="1"/>
</dbReference>
<name>A0ABY7SHX9_9RHOB</name>
<dbReference type="EMBL" id="CP067141">
    <property type="protein sequence ID" value="WCR05481.1"/>
    <property type="molecule type" value="Genomic_DNA"/>
</dbReference>
<dbReference type="InterPro" id="IPR036397">
    <property type="entry name" value="RNaseH_sf"/>
</dbReference>
<evidence type="ECO:0000313" key="4">
    <source>
        <dbReference type="Proteomes" id="UP001215549"/>
    </source>
</evidence>
<sequence>MCGHNRRIRHGGCLIDYAPFGHWRGQTFIGALRHDRLDAPWVIDGTMNGEMFDLYVEPQLAPTLQTGHVVIFDNLSSHKSPGAARPLRDIGAWFLFLPPYSPDLNPIEMAFSKLKALIRKLPHGPTTNFDRLSGRPAVGSAKRNATTSSKPPDTEPSKRDTLLSGTNAVRRSYPTDHQSRSFSKCAIVFFEIFSVPMDISIVYFDKNAACGNARFKCLVNCVVIALTYFRFTAPDRVSLKLI</sequence>